<protein>
    <submittedName>
        <fullName evidence="1">Uncharacterized protein</fullName>
    </submittedName>
</protein>
<proteinExistence type="predicted"/>
<gene>
    <name evidence="1" type="ORF">Vadar_025714</name>
</gene>
<evidence type="ECO:0000313" key="2">
    <source>
        <dbReference type="Proteomes" id="UP000828048"/>
    </source>
</evidence>
<accession>A0ACB7XKC2</accession>
<evidence type="ECO:0000313" key="1">
    <source>
        <dbReference type="EMBL" id="KAH7841112.1"/>
    </source>
</evidence>
<dbReference type="EMBL" id="CM037160">
    <property type="protein sequence ID" value="KAH7841112.1"/>
    <property type="molecule type" value="Genomic_DNA"/>
</dbReference>
<comment type="caution">
    <text evidence="1">The sequence shown here is derived from an EMBL/GenBank/DDBJ whole genome shotgun (WGS) entry which is preliminary data.</text>
</comment>
<name>A0ACB7XKC2_9ERIC</name>
<dbReference type="Proteomes" id="UP000828048">
    <property type="component" value="Chromosome 10"/>
</dbReference>
<organism evidence="1 2">
    <name type="scientific">Vaccinium darrowii</name>
    <dbReference type="NCBI Taxonomy" id="229202"/>
    <lineage>
        <taxon>Eukaryota</taxon>
        <taxon>Viridiplantae</taxon>
        <taxon>Streptophyta</taxon>
        <taxon>Embryophyta</taxon>
        <taxon>Tracheophyta</taxon>
        <taxon>Spermatophyta</taxon>
        <taxon>Magnoliopsida</taxon>
        <taxon>eudicotyledons</taxon>
        <taxon>Gunneridae</taxon>
        <taxon>Pentapetalae</taxon>
        <taxon>asterids</taxon>
        <taxon>Ericales</taxon>
        <taxon>Ericaceae</taxon>
        <taxon>Vaccinioideae</taxon>
        <taxon>Vaccinieae</taxon>
        <taxon>Vaccinium</taxon>
    </lineage>
</organism>
<keyword evidence="2" id="KW-1185">Reference proteome</keyword>
<reference evidence="1 2" key="1">
    <citation type="journal article" date="2021" name="Hortic Res">
        <title>High-quality reference genome and annotation aids understanding of berry development for evergreen blueberry (Vaccinium darrowii).</title>
        <authorList>
            <person name="Yu J."/>
            <person name="Hulse-Kemp A.M."/>
            <person name="Babiker E."/>
            <person name="Staton M."/>
        </authorList>
    </citation>
    <scope>NUCLEOTIDE SEQUENCE [LARGE SCALE GENOMIC DNA]</scope>
    <source>
        <strain evidence="2">cv. NJ 8807/NJ 8810</strain>
        <tissue evidence="1">Young leaf</tissue>
    </source>
</reference>
<sequence length="381" mass="43088">MLQRVDLAFIVRPRHFVEQLIDVTKLSTLPIIQETDIEVFSEEIERRANLDLFNKEEFEVPDSSIWPTEPSSKLFVESSLWTTKYGGEQPFGFGEKQRIVQTMEFWQKAKTFAEEAAKKTQTLTSPAKIADIVSETAKRSKEFAAEASKKADEIRAVADQSIKSLADQIPTSLSLLNSPSPPPQSEKHSLLELQTFGITDDLREFVQGLTSSTFLNFPVQDDSPISDVPTVSNVRQDLTEWQQKHASIVLTTVQQISRLRYELCPRHMKDAKFWRIYFTLVSTHVAPYEKQYMEEVKLREEQNKDDKSKETSIDGDPHVPGVTITKQKSLTSASSTAEQDLDSFLLGDLEDGDGGPDDGEEAFDDDFDKIGNSDVEDEQKL</sequence>